<dbReference type="Gene3D" id="3.10.450.50">
    <property type="match status" value="1"/>
</dbReference>
<dbReference type="InterPro" id="IPR032710">
    <property type="entry name" value="NTF2-like_dom_sf"/>
</dbReference>
<evidence type="ECO:0000313" key="1">
    <source>
        <dbReference type="EMBL" id="MFC4907683.1"/>
    </source>
</evidence>
<evidence type="ECO:0000313" key="2">
    <source>
        <dbReference type="Proteomes" id="UP001595872"/>
    </source>
</evidence>
<dbReference type="Proteomes" id="UP001595872">
    <property type="component" value="Unassembled WGS sequence"/>
</dbReference>
<gene>
    <name evidence="1" type="ORF">ACFPCY_10155</name>
</gene>
<dbReference type="SUPFAM" id="SSF54427">
    <property type="entry name" value="NTF2-like"/>
    <property type="match status" value="1"/>
</dbReference>
<evidence type="ECO:0008006" key="3">
    <source>
        <dbReference type="Google" id="ProtNLM"/>
    </source>
</evidence>
<name>A0ABV9TU87_9ACTN</name>
<dbReference type="RefSeq" id="WP_378253636.1">
    <property type="nucleotide sequence ID" value="NZ_JBHSIT010000002.1"/>
</dbReference>
<reference evidence="2" key="1">
    <citation type="journal article" date="2019" name="Int. J. Syst. Evol. Microbiol.">
        <title>The Global Catalogue of Microorganisms (GCM) 10K type strain sequencing project: providing services to taxonomists for standard genome sequencing and annotation.</title>
        <authorList>
            <consortium name="The Broad Institute Genomics Platform"/>
            <consortium name="The Broad Institute Genome Sequencing Center for Infectious Disease"/>
            <person name="Wu L."/>
            <person name="Ma J."/>
        </authorList>
    </citation>
    <scope>NUCLEOTIDE SEQUENCE [LARGE SCALE GENOMIC DNA]</scope>
    <source>
        <strain evidence="2">KLKA75</strain>
    </source>
</reference>
<comment type="caution">
    <text evidence="1">The sequence shown here is derived from an EMBL/GenBank/DDBJ whole genome shotgun (WGS) entry which is preliminary data.</text>
</comment>
<keyword evidence="2" id="KW-1185">Reference proteome</keyword>
<proteinExistence type="predicted"/>
<organism evidence="1 2">
    <name type="scientific">Actinomadura gamaensis</name>
    <dbReference type="NCBI Taxonomy" id="1763541"/>
    <lineage>
        <taxon>Bacteria</taxon>
        <taxon>Bacillati</taxon>
        <taxon>Actinomycetota</taxon>
        <taxon>Actinomycetes</taxon>
        <taxon>Streptosporangiales</taxon>
        <taxon>Thermomonosporaceae</taxon>
        <taxon>Actinomadura</taxon>
    </lineage>
</organism>
<accession>A0ABV9TU87</accession>
<sequence>MSDHLDARKWADRYVAMWNESDPARRKALIGELWADDAVQVLVDPPQEIRDAARALDFAVPTLEVRGHQALVARVNRAYEMFIEPGEHVFALAAEPSVLLPGVLGVRWSMVEKSTGKAVAGGLDVLALDADGRIRSDHQYIDMS</sequence>
<protein>
    <recommendedName>
        <fullName evidence="3">SnoaL-like domain-containing protein</fullName>
    </recommendedName>
</protein>
<dbReference type="EMBL" id="JBHSIT010000002">
    <property type="protein sequence ID" value="MFC4907683.1"/>
    <property type="molecule type" value="Genomic_DNA"/>
</dbReference>